<dbReference type="GO" id="GO:0046872">
    <property type="term" value="F:metal ion binding"/>
    <property type="evidence" value="ECO:0007669"/>
    <property type="project" value="UniProtKB-UniRule"/>
</dbReference>
<evidence type="ECO:0000256" key="2">
    <source>
        <dbReference type="ARBA" id="ARBA00004123"/>
    </source>
</evidence>
<dbReference type="SMART" id="SM00483">
    <property type="entry name" value="POLXc"/>
    <property type="match status" value="1"/>
</dbReference>
<dbReference type="PANTHER" id="PTHR11276">
    <property type="entry name" value="DNA POLYMERASE TYPE-X FAMILY MEMBER"/>
    <property type="match status" value="1"/>
</dbReference>
<dbReference type="EC" id="2.7.7.7" evidence="13"/>
<evidence type="ECO:0000256" key="10">
    <source>
        <dbReference type="ARBA" id="ARBA00023204"/>
    </source>
</evidence>
<dbReference type="InterPro" id="IPR022312">
    <property type="entry name" value="DNA_pol_X"/>
</dbReference>
<keyword evidence="16" id="KW-1185">Reference proteome</keyword>
<keyword evidence="11 13" id="KW-0539">Nucleus</keyword>
<evidence type="ECO:0000256" key="6">
    <source>
        <dbReference type="ARBA" id="ARBA00022723"/>
    </source>
</evidence>
<dbReference type="EMBL" id="CP144534">
    <property type="protein sequence ID" value="WWC61996.1"/>
    <property type="molecule type" value="Genomic_DNA"/>
</dbReference>
<comment type="function">
    <text evidence="13">DNA polymerase that functions in several pathways of DNA repair. Involved in base excision repair (BER) responsible for repair of lesions that give rise to abasic (AP) sites in DNA. Also contributes to DNA double-strand break repair by non-homologous end joining and homologous recombination. Has both template-dependent and template-independent (terminal transferase) DNA polymerase activities. Has also a 5'-deoxyribose-5-phosphate lyase (dRP lyase) activity.</text>
</comment>
<protein>
    <recommendedName>
        <fullName evidence="13">DNA polymerase</fullName>
        <ecNumber evidence="13">2.7.7.7</ecNumber>
    </recommendedName>
</protein>
<comment type="subcellular location">
    <subcellularLocation>
        <location evidence="2 13">Nucleus</location>
    </subcellularLocation>
</comment>
<dbReference type="InterPro" id="IPR002054">
    <property type="entry name" value="DNA-dir_DNA_pol_X"/>
</dbReference>
<evidence type="ECO:0000256" key="7">
    <source>
        <dbReference type="ARBA" id="ARBA00022763"/>
    </source>
</evidence>
<dbReference type="PANTHER" id="PTHR11276:SF42">
    <property type="entry name" value="DNA POLYMERASE BETA"/>
    <property type="match status" value="1"/>
</dbReference>
<evidence type="ECO:0000256" key="1">
    <source>
        <dbReference type="ARBA" id="ARBA00001946"/>
    </source>
</evidence>
<dbReference type="PRINTS" id="PR00869">
    <property type="entry name" value="DNAPOLX"/>
</dbReference>
<comment type="similarity">
    <text evidence="3 13">Belongs to the DNA polymerase type-X family.</text>
</comment>
<evidence type="ECO:0000313" key="15">
    <source>
        <dbReference type="EMBL" id="WWC61996.1"/>
    </source>
</evidence>
<name>A0AAJ8MFZ6_9TREE</name>
<dbReference type="Pfam" id="PF14792">
    <property type="entry name" value="DNA_pol_B_palm"/>
    <property type="match status" value="1"/>
</dbReference>
<keyword evidence="8" id="KW-0460">Magnesium</keyword>
<dbReference type="PROSITE" id="PS00522">
    <property type="entry name" value="DNA_POLYMERASE_X"/>
    <property type="match status" value="1"/>
</dbReference>
<dbReference type="InterPro" id="IPR027421">
    <property type="entry name" value="DNA_pol_lamdba_lyase_dom_sf"/>
</dbReference>
<dbReference type="InterPro" id="IPR028207">
    <property type="entry name" value="DNA_pol_B_palm_palm"/>
</dbReference>
<evidence type="ECO:0000313" key="16">
    <source>
        <dbReference type="Proteomes" id="UP000078595"/>
    </source>
</evidence>
<reference evidence="15" key="1">
    <citation type="submission" date="2013-07" db="EMBL/GenBank/DDBJ databases">
        <authorList>
            <consortium name="The Broad Institute Genome Sequencing Platform"/>
            <person name="Cuomo C."/>
            <person name="Litvintseva A."/>
            <person name="Chen Y."/>
            <person name="Heitman J."/>
            <person name="Sun S."/>
            <person name="Springer D."/>
            <person name="Dromer F."/>
            <person name="Young S.K."/>
            <person name="Zeng Q."/>
            <person name="Gargeya S."/>
            <person name="Fitzgerald M."/>
            <person name="Abouelleil A."/>
            <person name="Alvarado L."/>
            <person name="Berlin A.M."/>
            <person name="Chapman S.B."/>
            <person name="Dewar J."/>
            <person name="Goldberg J."/>
            <person name="Griggs A."/>
            <person name="Gujja S."/>
            <person name="Hansen M."/>
            <person name="Howarth C."/>
            <person name="Imamovic A."/>
            <person name="Larimer J."/>
            <person name="McCowan C."/>
            <person name="Murphy C."/>
            <person name="Pearson M."/>
            <person name="Priest M."/>
            <person name="Roberts A."/>
            <person name="Saif S."/>
            <person name="Shea T."/>
            <person name="Sykes S."/>
            <person name="Wortman J."/>
            <person name="Nusbaum C."/>
            <person name="Birren B."/>
        </authorList>
    </citation>
    <scope>NUCLEOTIDE SEQUENCE</scope>
    <source>
        <strain evidence="15">CBS 10117</strain>
    </source>
</reference>
<dbReference type="InterPro" id="IPR010996">
    <property type="entry name" value="HHH_MUS81"/>
</dbReference>
<dbReference type="InterPro" id="IPR002008">
    <property type="entry name" value="DNA_pol_X_beta-like"/>
</dbReference>
<dbReference type="InterPro" id="IPR043519">
    <property type="entry name" value="NT_sf"/>
</dbReference>
<dbReference type="Pfam" id="PF14716">
    <property type="entry name" value="HHH_8"/>
    <property type="match status" value="1"/>
</dbReference>
<evidence type="ECO:0000259" key="14">
    <source>
        <dbReference type="PROSITE" id="PS50172"/>
    </source>
</evidence>
<dbReference type="InterPro" id="IPR037160">
    <property type="entry name" value="DNA_Pol_thumb_sf"/>
</dbReference>
<evidence type="ECO:0000256" key="4">
    <source>
        <dbReference type="ARBA" id="ARBA00022679"/>
    </source>
</evidence>
<dbReference type="FunFam" id="3.30.210.10:FF:000005">
    <property type="entry name" value="DNA polymerase IV"/>
    <property type="match status" value="1"/>
</dbReference>
<dbReference type="InterPro" id="IPR001357">
    <property type="entry name" value="BRCT_dom"/>
</dbReference>
<dbReference type="Pfam" id="PF14791">
    <property type="entry name" value="DNA_pol_B_thumb"/>
    <property type="match status" value="1"/>
</dbReference>
<gene>
    <name evidence="15" type="ORF">I303_104583</name>
</gene>
<dbReference type="AlphaFoldDB" id="A0AAJ8MFZ6"/>
<dbReference type="GO" id="GO:0006303">
    <property type="term" value="P:double-strand break repair via nonhomologous end joining"/>
    <property type="evidence" value="ECO:0007669"/>
    <property type="project" value="TreeGrafter"/>
</dbReference>
<keyword evidence="5 13" id="KW-0548">Nucleotidyltransferase</keyword>
<dbReference type="InterPro" id="IPR019843">
    <property type="entry name" value="DNA_pol-X_BS"/>
</dbReference>
<reference evidence="15" key="2">
    <citation type="submission" date="2024-02" db="EMBL/GenBank/DDBJ databases">
        <title>Comparative genomics of Cryptococcus and Kwoniella reveals pathogenesis evolution and contrasting modes of karyotype evolution via chromosome fusion or intercentromeric recombination.</title>
        <authorList>
            <person name="Coelho M.A."/>
            <person name="David-Palma M."/>
            <person name="Shea T."/>
            <person name="Bowers K."/>
            <person name="McGinley-Smith S."/>
            <person name="Mohammad A.W."/>
            <person name="Gnirke A."/>
            <person name="Yurkov A.M."/>
            <person name="Nowrousian M."/>
            <person name="Sun S."/>
            <person name="Cuomo C.A."/>
            <person name="Heitman J."/>
        </authorList>
    </citation>
    <scope>NUCLEOTIDE SEQUENCE</scope>
    <source>
        <strain evidence="15">CBS 10117</strain>
    </source>
</reference>
<sequence length="599" mass="68519">MPHRPPAQPLPSASSSSLHNFHPVTRSLYQLFANMTFHILSAKLETELANLYAYVDELGGRCVGIEECKIVISAVKGKPRLVRSLGQWMNQKPILTPEYILDTYTSALEYAASEISDLYRPPKLPERSKYIVHPGPIPIKPIRPINGYARFIESDDEYENDEDLRPMPKKRRISIGREGNVKEISDVKDGLGDWPVSESLLDGDTDEDQKPTIKVSEDISLLSEDTKLEDYPALCVHRGSPLICVNQDMIDAIRPILEEREFEEAQQKNSNVLSYRRSLSVTVTRPIRSGKEAMKLNGVGEKVAQRIDEFLQKGYVADSVKIVNSPRYQALKLFATVYSIGHHTSKELYDKYHCRTLEDVRMHFEAIEEESPEARMKDKIRRRRRGGMKQVEIVEEWIRLKDELDQKISRKEVEEIADCVMEHLEAYIPGCEQTICGGYRRGKSESNDVDIVFRPPGMDQDIGLLRDLYLRLSNLGIITHVLHVTHRVLGVPIHASPANFDNLDKAFVILKLPGPGRLHRRVDLISSPNDRYASAVLSWSGSMMFERDLKRYSENVRRYKFRAGLIEMSSGDEINLETEREIFEFLGLRYVPPELRNAD</sequence>
<proteinExistence type="inferred from homology"/>
<evidence type="ECO:0000256" key="13">
    <source>
        <dbReference type="RuleBase" id="RU366014"/>
    </source>
</evidence>
<evidence type="ECO:0000256" key="3">
    <source>
        <dbReference type="ARBA" id="ARBA00008323"/>
    </source>
</evidence>
<dbReference type="GO" id="GO:0005634">
    <property type="term" value="C:nucleus"/>
    <property type="evidence" value="ECO:0007669"/>
    <property type="project" value="UniProtKB-SubCell"/>
</dbReference>
<dbReference type="GO" id="GO:0003887">
    <property type="term" value="F:DNA-directed DNA polymerase activity"/>
    <property type="evidence" value="ECO:0007669"/>
    <property type="project" value="UniProtKB-UniRule"/>
</dbReference>
<keyword evidence="4 13" id="KW-0808">Transferase</keyword>
<dbReference type="SUPFAM" id="SSF47802">
    <property type="entry name" value="DNA polymerase beta, N-terminal domain-like"/>
    <property type="match status" value="1"/>
</dbReference>
<dbReference type="GO" id="GO:0003677">
    <property type="term" value="F:DNA binding"/>
    <property type="evidence" value="ECO:0007669"/>
    <property type="project" value="UniProtKB-UniRule"/>
</dbReference>
<dbReference type="PROSITE" id="PS50172">
    <property type="entry name" value="BRCT"/>
    <property type="match status" value="1"/>
</dbReference>
<accession>A0AAJ8MFZ6</accession>
<dbReference type="Gene3D" id="3.30.460.10">
    <property type="entry name" value="Beta Polymerase, domain 2"/>
    <property type="match status" value="1"/>
</dbReference>
<dbReference type="SUPFAM" id="SSF81301">
    <property type="entry name" value="Nucleotidyltransferase"/>
    <property type="match status" value="1"/>
</dbReference>
<comment type="cofactor">
    <cofactor evidence="1">
        <name>Mg(2+)</name>
        <dbReference type="ChEBI" id="CHEBI:18420"/>
    </cofactor>
</comment>
<evidence type="ECO:0000256" key="8">
    <source>
        <dbReference type="ARBA" id="ARBA00022842"/>
    </source>
</evidence>
<evidence type="ECO:0000256" key="12">
    <source>
        <dbReference type="ARBA" id="ARBA00049244"/>
    </source>
</evidence>
<dbReference type="Proteomes" id="UP000078595">
    <property type="component" value="Chromosome 5"/>
</dbReference>
<dbReference type="Gene3D" id="3.30.210.10">
    <property type="entry name" value="DNA polymerase, thumb domain"/>
    <property type="match status" value="1"/>
</dbReference>
<comment type="catalytic activity">
    <reaction evidence="12 13">
        <text>DNA(n) + a 2'-deoxyribonucleoside 5'-triphosphate = DNA(n+1) + diphosphate</text>
        <dbReference type="Rhea" id="RHEA:22508"/>
        <dbReference type="Rhea" id="RHEA-COMP:17339"/>
        <dbReference type="Rhea" id="RHEA-COMP:17340"/>
        <dbReference type="ChEBI" id="CHEBI:33019"/>
        <dbReference type="ChEBI" id="CHEBI:61560"/>
        <dbReference type="ChEBI" id="CHEBI:173112"/>
        <dbReference type="EC" id="2.7.7.7"/>
    </reaction>
</comment>
<dbReference type="SUPFAM" id="SSF81585">
    <property type="entry name" value="PsbU/PolX domain-like"/>
    <property type="match status" value="1"/>
</dbReference>
<dbReference type="InterPro" id="IPR029398">
    <property type="entry name" value="PolB_thumb"/>
</dbReference>
<evidence type="ECO:0000256" key="9">
    <source>
        <dbReference type="ARBA" id="ARBA00022932"/>
    </source>
</evidence>
<evidence type="ECO:0000256" key="5">
    <source>
        <dbReference type="ARBA" id="ARBA00022695"/>
    </source>
</evidence>
<dbReference type="GO" id="GO:0006284">
    <property type="term" value="P:base-excision repair"/>
    <property type="evidence" value="ECO:0007669"/>
    <property type="project" value="TreeGrafter"/>
</dbReference>
<keyword evidence="10 13" id="KW-0234">DNA repair</keyword>
<organism evidence="15 16">
    <name type="scientific">Kwoniella dejecticola CBS 10117</name>
    <dbReference type="NCBI Taxonomy" id="1296121"/>
    <lineage>
        <taxon>Eukaryota</taxon>
        <taxon>Fungi</taxon>
        <taxon>Dikarya</taxon>
        <taxon>Basidiomycota</taxon>
        <taxon>Agaricomycotina</taxon>
        <taxon>Tremellomycetes</taxon>
        <taxon>Tremellales</taxon>
        <taxon>Cryptococcaceae</taxon>
        <taxon>Kwoniella</taxon>
    </lineage>
</organism>
<evidence type="ECO:0000256" key="11">
    <source>
        <dbReference type="ARBA" id="ARBA00023242"/>
    </source>
</evidence>
<dbReference type="GeneID" id="28968139"/>
<dbReference type="Gene3D" id="1.10.150.20">
    <property type="entry name" value="5' to 3' exonuclease, C-terminal subdomain"/>
    <property type="match status" value="1"/>
</dbReference>
<dbReference type="PRINTS" id="PR00870">
    <property type="entry name" value="DNAPOLXBETA"/>
</dbReference>
<dbReference type="KEGG" id="kdj:28968139"/>
<keyword evidence="7 13" id="KW-0227">DNA damage</keyword>
<dbReference type="Gene3D" id="1.10.150.110">
    <property type="entry name" value="DNA polymerase beta, N-terminal domain-like"/>
    <property type="match status" value="1"/>
</dbReference>
<keyword evidence="6" id="KW-0479">Metal-binding</keyword>
<feature type="domain" description="BRCT" evidence="14">
    <location>
        <begin position="27"/>
        <end position="104"/>
    </location>
</feature>
<dbReference type="RefSeq" id="XP_065825060.1">
    <property type="nucleotide sequence ID" value="XM_065968988.1"/>
</dbReference>
<keyword evidence="9 13" id="KW-0239">DNA-directed DNA polymerase</keyword>